<comment type="caution">
    <text evidence="2">The sequence shown here is derived from an EMBL/GenBank/DDBJ whole genome shotgun (WGS) entry which is preliminary data.</text>
</comment>
<reference evidence="2" key="1">
    <citation type="submission" date="2021-11" db="EMBL/GenBank/DDBJ databases">
        <title>Streptomyces corallinus and Kineosporia corallina sp. nov., two new coral-derived marine actinobacteria.</title>
        <authorList>
            <person name="Buangrab K."/>
            <person name="Sutthacheep M."/>
            <person name="Yeemin T."/>
            <person name="Harunari E."/>
            <person name="Igarashi Y."/>
            <person name="Sripreechasak P."/>
            <person name="Kanchanasin P."/>
            <person name="Tanasupawat S."/>
            <person name="Phongsopitanun W."/>
        </authorList>
    </citation>
    <scope>NUCLEOTIDE SEQUENCE</scope>
    <source>
        <strain evidence="2">JCM 31032</strain>
    </source>
</reference>
<keyword evidence="1" id="KW-0472">Membrane</keyword>
<accession>A0A9X1T0Q4</accession>
<feature type="transmembrane region" description="Helical" evidence="1">
    <location>
        <begin position="41"/>
        <end position="63"/>
    </location>
</feature>
<evidence type="ECO:0000313" key="3">
    <source>
        <dbReference type="Proteomes" id="UP001138997"/>
    </source>
</evidence>
<dbReference type="AlphaFoldDB" id="A0A9X1T0Q4"/>
<protein>
    <submittedName>
        <fullName evidence="2">Uncharacterized protein</fullName>
    </submittedName>
</protein>
<proteinExistence type="predicted"/>
<organism evidence="2 3">
    <name type="scientific">Kineosporia babensis</name>
    <dbReference type="NCBI Taxonomy" id="499548"/>
    <lineage>
        <taxon>Bacteria</taxon>
        <taxon>Bacillati</taxon>
        <taxon>Actinomycetota</taxon>
        <taxon>Actinomycetes</taxon>
        <taxon>Kineosporiales</taxon>
        <taxon>Kineosporiaceae</taxon>
        <taxon>Kineosporia</taxon>
    </lineage>
</organism>
<keyword evidence="3" id="KW-1185">Reference proteome</keyword>
<dbReference type="EMBL" id="JAJOMB010000010">
    <property type="protein sequence ID" value="MCD5313018.1"/>
    <property type="molecule type" value="Genomic_DNA"/>
</dbReference>
<dbReference type="RefSeq" id="WP_231443823.1">
    <property type="nucleotide sequence ID" value="NZ_JAJOMB010000010.1"/>
</dbReference>
<evidence type="ECO:0000256" key="1">
    <source>
        <dbReference type="SAM" id="Phobius"/>
    </source>
</evidence>
<gene>
    <name evidence="2" type="ORF">LR394_19085</name>
</gene>
<keyword evidence="1" id="KW-1133">Transmembrane helix</keyword>
<name>A0A9X1T0Q4_9ACTN</name>
<keyword evidence="1" id="KW-0812">Transmembrane</keyword>
<dbReference type="Proteomes" id="UP001138997">
    <property type="component" value="Unassembled WGS sequence"/>
</dbReference>
<sequence>MTGLPSETVARMQRLAEQRTVDSRPFPALDRSIRRDRRIRAGAVAVALAVVLATGTVIGTGTFSDPGVVVPAGVEELPQTPEDAGYPAKTVGSLSADQDWLAGLRKKVAKASDHGIASADDVRVVAAGDIEDKARYAVVLYPSAEYAWSREILTGPYQAEPTAMQSDGSESSEDSVPASATAVFSVAGDRIHDTANMQDPTVLIAAPGARSVSVLTSNRLAADGEYDEEWRGLGSPVADGIWATSVSPQEHLLSTVKADGKLTDVSSGNSFADQLGNEPDLFSVASEGSDPERLRDLKNSIAVFGPKPVSPDDEPVYAATAELGEFKVAASLLRSPNGAYITGFSTSDPDGFKAGTLPAGPAPAEVMAGVRATGQNKTYAVVLAPESASKVEVAGAGAPVYNRIAVVEVSAPRDATLDVKALDEHGGEVGRITLPTAMP</sequence>
<evidence type="ECO:0000313" key="2">
    <source>
        <dbReference type="EMBL" id="MCD5313018.1"/>
    </source>
</evidence>